<gene>
    <name evidence="1" type="ORF">LKD42_00645</name>
</gene>
<dbReference type="EMBL" id="JAJEQE010000001">
    <property type="protein sequence ID" value="MCC2147768.1"/>
    <property type="molecule type" value="Genomic_DNA"/>
</dbReference>
<dbReference type="Proteomes" id="UP001299235">
    <property type="component" value="Unassembled WGS sequence"/>
</dbReference>
<protein>
    <submittedName>
        <fullName evidence="1">DUF1836 domain-containing protein</fullName>
    </submittedName>
</protein>
<accession>A0ABS8ESF1</accession>
<reference evidence="1 2" key="1">
    <citation type="submission" date="2021-10" db="EMBL/GenBank/DDBJ databases">
        <title>Anaerobic single-cell dispensing facilitates the cultivation of human gut bacteria.</title>
        <authorList>
            <person name="Afrizal A."/>
        </authorList>
    </citation>
    <scope>NUCLEOTIDE SEQUENCE [LARGE SCALE GENOMIC DNA]</scope>
    <source>
        <strain evidence="1 2">CLA-AA-H246</strain>
    </source>
</reference>
<dbReference type="Pfam" id="PF08876">
    <property type="entry name" value="DUF1836"/>
    <property type="match status" value="1"/>
</dbReference>
<name>A0ABS8ESF1_9FIRM</name>
<organism evidence="1 2">
    <name type="scientific">Hominisplanchenecus faecis</name>
    <dbReference type="NCBI Taxonomy" id="2885351"/>
    <lineage>
        <taxon>Bacteria</taxon>
        <taxon>Bacillati</taxon>
        <taxon>Bacillota</taxon>
        <taxon>Clostridia</taxon>
        <taxon>Lachnospirales</taxon>
        <taxon>Lachnospiraceae</taxon>
        <taxon>Hominisplanchenecus</taxon>
    </lineage>
</organism>
<dbReference type="RefSeq" id="WP_022119818.1">
    <property type="nucleotide sequence ID" value="NZ_JAJEQE010000001.1"/>
</dbReference>
<evidence type="ECO:0000313" key="2">
    <source>
        <dbReference type="Proteomes" id="UP001299235"/>
    </source>
</evidence>
<dbReference type="PANTHER" id="PTHR40056">
    <property type="entry name" value="HYPOTHETICAL CYTOSOLIC PROTEIN"/>
    <property type="match status" value="1"/>
</dbReference>
<comment type="caution">
    <text evidence="1">The sequence shown here is derived from an EMBL/GenBank/DDBJ whole genome shotgun (WGS) entry which is preliminary data.</text>
</comment>
<proteinExistence type="predicted"/>
<sequence length="202" mass="24001">MTINTDQLLESILDSLDRIDYVKSEDIPDIQLYMDQVTTFMDSHLASTRRYPSDKILTKTMINNYAKNHLLPPPEKKKYSREHMLLMLFIYYFKSFLSITDIQTLMEPLTGKYFQKEDGYNLESIYNEVMELEKSQVDVLKDTVRRLYSTSQNSFSDASEEEQDFLRQFSFICMLSFDVYLKKQMIERLIDQLPAPDFLKKK</sequence>
<evidence type="ECO:0000313" key="1">
    <source>
        <dbReference type="EMBL" id="MCC2147768.1"/>
    </source>
</evidence>
<dbReference type="InterPro" id="IPR014975">
    <property type="entry name" value="DUF1836"/>
</dbReference>
<dbReference type="PANTHER" id="PTHR40056:SF1">
    <property type="entry name" value="DUF1836 DOMAIN-CONTAINING PROTEIN"/>
    <property type="match status" value="1"/>
</dbReference>
<keyword evidence="2" id="KW-1185">Reference proteome</keyword>